<organism evidence="9 10">
    <name type="scientific">Apiotrichum porosum</name>
    <dbReference type="NCBI Taxonomy" id="105984"/>
    <lineage>
        <taxon>Eukaryota</taxon>
        <taxon>Fungi</taxon>
        <taxon>Dikarya</taxon>
        <taxon>Basidiomycota</taxon>
        <taxon>Agaricomycotina</taxon>
        <taxon>Tremellomycetes</taxon>
        <taxon>Trichosporonales</taxon>
        <taxon>Trichosporonaceae</taxon>
        <taxon>Apiotrichum</taxon>
    </lineage>
</organism>
<gene>
    <name evidence="9" type="ORF">EHS24_007426</name>
</gene>
<dbReference type="RefSeq" id="XP_028476686.1">
    <property type="nucleotide sequence ID" value="XM_028622793.1"/>
</dbReference>
<keyword evidence="10" id="KW-1185">Reference proteome</keyword>
<sequence>MLFASAVTTFLSLVVAATPLEDRGGHKSNGCSSGSDQPIFHSFFNNTLTQATWPAAKDVAFSHLSLAGWRSDALRGAAGSWANLTADARSAILKDYHRLGKTLRVSAFGQNDNVTTNANDPEEVAASLSKFAADYNLDGVDINYEDFAAVASGAAFDWLSKFHAKLHSDLEASNPHAVLTYSPVADWFAKKDDVWVRFIQAVESDVAWINIQFYDDGSFNWTDCTQLLTKTGSSSYLSRQEIADLTGFPVTRIVVQKPRQENQAGFISGTDLGKCFKATGAQFSGVSLWRVDPTNTNLSRDWVNDVVENAGVCKNHKFAKNAQHDLGICTSS</sequence>
<comment type="caution">
    <text evidence="9">The sequence shown here is derived from an EMBL/GenBank/DDBJ whole genome shotgun (WGS) entry which is preliminary data.</text>
</comment>
<evidence type="ECO:0000259" key="8">
    <source>
        <dbReference type="PROSITE" id="PS51910"/>
    </source>
</evidence>
<evidence type="ECO:0000256" key="6">
    <source>
        <dbReference type="ARBA" id="ARBA00023326"/>
    </source>
</evidence>
<evidence type="ECO:0000256" key="3">
    <source>
        <dbReference type="ARBA" id="ARBA00023024"/>
    </source>
</evidence>
<evidence type="ECO:0000256" key="1">
    <source>
        <dbReference type="ARBA" id="ARBA00000822"/>
    </source>
</evidence>
<evidence type="ECO:0000256" key="4">
    <source>
        <dbReference type="ARBA" id="ARBA00023277"/>
    </source>
</evidence>
<dbReference type="Proteomes" id="UP000279236">
    <property type="component" value="Unassembled WGS sequence"/>
</dbReference>
<name>A0A427XUB3_9TREE</name>
<evidence type="ECO:0000313" key="9">
    <source>
        <dbReference type="EMBL" id="RSH82454.1"/>
    </source>
</evidence>
<keyword evidence="4" id="KW-0119">Carbohydrate metabolism</keyword>
<dbReference type="InterPro" id="IPR001223">
    <property type="entry name" value="Glyco_hydro18_cat"/>
</dbReference>
<dbReference type="Gene3D" id="3.20.20.80">
    <property type="entry name" value="Glycosidases"/>
    <property type="match status" value="1"/>
</dbReference>
<dbReference type="OrthoDB" id="3012298at2759"/>
<evidence type="ECO:0000256" key="5">
    <source>
        <dbReference type="ARBA" id="ARBA00023295"/>
    </source>
</evidence>
<dbReference type="GeneID" id="39591969"/>
<dbReference type="SUPFAM" id="SSF51445">
    <property type="entry name" value="(Trans)glycosidases"/>
    <property type="match status" value="1"/>
</dbReference>
<dbReference type="PROSITE" id="PS01095">
    <property type="entry name" value="GH18_1"/>
    <property type="match status" value="1"/>
</dbReference>
<keyword evidence="2" id="KW-0378">Hydrolase</keyword>
<keyword evidence="5" id="KW-0326">Glycosidase</keyword>
<feature type="signal peptide" evidence="7">
    <location>
        <begin position="1"/>
        <end position="16"/>
    </location>
</feature>
<comment type="catalytic activity">
    <reaction evidence="1">
        <text>Random endo-hydrolysis of N-acetyl-beta-D-glucosaminide (1-&gt;4)-beta-linkages in chitin and chitodextrins.</text>
        <dbReference type="EC" id="3.2.1.14"/>
    </reaction>
</comment>
<dbReference type="GO" id="GO:0008843">
    <property type="term" value="F:endochitinase activity"/>
    <property type="evidence" value="ECO:0007669"/>
    <property type="project" value="UniProtKB-EC"/>
</dbReference>
<proteinExistence type="predicted"/>
<dbReference type="PROSITE" id="PS51910">
    <property type="entry name" value="GH18_2"/>
    <property type="match status" value="1"/>
</dbReference>
<keyword evidence="6" id="KW-0624">Polysaccharide degradation</keyword>
<feature type="chain" id="PRO_5018998417" description="GH18 domain-containing protein" evidence="7">
    <location>
        <begin position="17"/>
        <end position="332"/>
    </location>
</feature>
<keyword evidence="7" id="KW-0732">Signal</keyword>
<accession>A0A427XUB3</accession>
<evidence type="ECO:0000313" key="10">
    <source>
        <dbReference type="Proteomes" id="UP000279236"/>
    </source>
</evidence>
<reference evidence="9 10" key="1">
    <citation type="submission" date="2018-11" db="EMBL/GenBank/DDBJ databases">
        <title>Genome sequence of Apiotrichum porosum DSM 27194.</title>
        <authorList>
            <person name="Aliyu H."/>
            <person name="Gorte O."/>
            <person name="Ochsenreither K."/>
        </authorList>
    </citation>
    <scope>NUCLEOTIDE SEQUENCE [LARGE SCALE GENOMIC DNA]</scope>
    <source>
        <strain evidence="9 10">DSM 27194</strain>
    </source>
</reference>
<protein>
    <recommendedName>
        <fullName evidence="8">GH18 domain-containing protein</fullName>
    </recommendedName>
</protein>
<dbReference type="AlphaFoldDB" id="A0A427XUB3"/>
<evidence type="ECO:0000256" key="2">
    <source>
        <dbReference type="ARBA" id="ARBA00022801"/>
    </source>
</evidence>
<evidence type="ECO:0000256" key="7">
    <source>
        <dbReference type="SAM" id="SignalP"/>
    </source>
</evidence>
<dbReference type="EMBL" id="RSCE01000005">
    <property type="protein sequence ID" value="RSH82454.1"/>
    <property type="molecule type" value="Genomic_DNA"/>
</dbReference>
<keyword evidence="3" id="KW-0146">Chitin degradation</keyword>
<dbReference type="GO" id="GO:0006032">
    <property type="term" value="P:chitin catabolic process"/>
    <property type="evidence" value="ECO:0007669"/>
    <property type="project" value="UniProtKB-KW"/>
</dbReference>
<dbReference type="InterPro" id="IPR017853">
    <property type="entry name" value="GH"/>
</dbReference>
<feature type="domain" description="GH18" evidence="8">
    <location>
        <begin position="27"/>
        <end position="332"/>
    </location>
</feature>
<dbReference type="GO" id="GO:0000272">
    <property type="term" value="P:polysaccharide catabolic process"/>
    <property type="evidence" value="ECO:0007669"/>
    <property type="project" value="UniProtKB-KW"/>
</dbReference>
<dbReference type="InterPro" id="IPR001579">
    <property type="entry name" value="Glyco_hydro_18_chit_AS"/>
</dbReference>